<evidence type="ECO:0000256" key="1">
    <source>
        <dbReference type="ARBA" id="ARBA00007587"/>
    </source>
</evidence>
<evidence type="ECO:0000256" key="8">
    <source>
        <dbReference type="RuleBase" id="RU000544"/>
    </source>
</evidence>
<protein>
    <recommendedName>
        <fullName evidence="2 8">Thymidine kinase</fullName>
        <ecNumber evidence="2 8">2.7.1.21</ecNumber>
    </recommendedName>
</protein>
<dbReference type="GO" id="GO:0046104">
    <property type="term" value="P:thymidine metabolic process"/>
    <property type="evidence" value="ECO:0007669"/>
    <property type="project" value="TreeGrafter"/>
</dbReference>
<dbReference type="RefSeq" id="WP_227928007.1">
    <property type="nucleotide sequence ID" value="NZ_CP094984.1"/>
</dbReference>
<evidence type="ECO:0000256" key="6">
    <source>
        <dbReference type="ARBA" id="ARBA00022777"/>
    </source>
</evidence>
<dbReference type="GO" id="GO:0004797">
    <property type="term" value="F:thymidine kinase activity"/>
    <property type="evidence" value="ECO:0007669"/>
    <property type="project" value="UniProtKB-EC"/>
</dbReference>
<sequence>MAELVFFSGTMDCGKSTLALQMDYNHSARGRGGILFSRNDRAGESMISSRLGLQTPAVEVRDDTDFWAEVLNCRAAGHNVDYLICDEAQFYSADQVEQLACVVDEMGIDVFAFGITSDFRTRLFPGSQRLVELADRMEVLQVRALCWCGRRATHNARTVDGVMVTEGDQVVVGDVEARASAAAPDARRDGQADAAPLFDDQPLFDADDLLEAASTGTAPAVGYETLCRRHYMRRVTAHQAALLTDEGEPASADICSVEPAAGRRRRH</sequence>
<comment type="similarity">
    <text evidence="1 9">Belongs to the thymidine kinase family.</text>
</comment>
<evidence type="ECO:0000256" key="5">
    <source>
        <dbReference type="ARBA" id="ARBA00022741"/>
    </source>
</evidence>
<keyword evidence="6 8" id="KW-0418">Kinase</keyword>
<dbReference type="EMBL" id="CP094984">
    <property type="protein sequence ID" value="UON93350.1"/>
    <property type="molecule type" value="Genomic_DNA"/>
</dbReference>
<gene>
    <name evidence="11" type="ORF">LJ755_03660</name>
    <name evidence="12" type="ORF">MUK71_07035</name>
</gene>
<dbReference type="InterPro" id="IPR001267">
    <property type="entry name" value="Thymidine_kinase"/>
</dbReference>
<dbReference type="EC" id="2.7.1.21" evidence="2 8"/>
<proteinExistence type="inferred from homology"/>
<accession>A0A9X1S7S5</accession>
<dbReference type="GO" id="GO:0005829">
    <property type="term" value="C:cytosol"/>
    <property type="evidence" value="ECO:0007669"/>
    <property type="project" value="TreeGrafter"/>
</dbReference>
<evidence type="ECO:0000256" key="7">
    <source>
        <dbReference type="ARBA" id="ARBA00022840"/>
    </source>
</evidence>
<dbReference type="Proteomes" id="UP000829758">
    <property type="component" value="Chromosome"/>
</dbReference>
<evidence type="ECO:0000313" key="13">
    <source>
        <dbReference type="Proteomes" id="UP000829758"/>
    </source>
</evidence>
<dbReference type="Proteomes" id="UP001155145">
    <property type="component" value="Unassembled WGS sequence"/>
</dbReference>
<keyword evidence="5 8" id="KW-0547">Nucleotide-binding</keyword>
<dbReference type="NCBIfam" id="NF003297">
    <property type="entry name" value="PRK04296.1-2"/>
    <property type="match status" value="1"/>
</dbReference>
<dbReference type="GO" id="GO:0005524">
    <property type="term" value="F:ATP binding"/>
    <property type="evidence" value="ECO:0007669"/>
    <property type="project" value="UniProtKB-KW"/>
</dbReference>
<evidence type="ECO:0000256" key="10">
    <source>
        <dbReference type="SAM" id="MobiDB-lite"/>
    </source>
</evidence>
<organism evidence="11 14">
    <name type="scientific">Arthrobacter zhangbolii</name>
    <dbReference type="NCBI Taxonomy" id="2886936"/>
    <lineage>
        <taxon>Bacteria</taxon>
        <taxon>Bacillati</taxon>
        <taxon>Actinomycetota</taxon>
        <taxon>Actinomycetes</taxon>
        <taxon>Micrococcales</taxon>
        <taxon>Micrococcaceae</taxon>
        <taxon>Arthrobacter</taxon>
    </lineage>
</organism>
<evidence type="ECO:0000313" key="12">
    <source>
        <dbReference type="EMBL" id="UON93350.1"/>
    </source>
</evidence>
<dbReference type="AlphaFoldDB" id="A0A9X1S7S5"/>
<dbReference type="SUPFAM" id="SSF52540">
    <property type="entry name" value="P-loop containing nucleoside triphosphate hydrolases"/>
    <property type="match status" value="1"/>
</dbReference>
<evidence type="ECO:0000313" key="14">
    <source>
        <dbReference type="Proteomes" id="UP001155145"/>
    </source>
</evidence>
<evidence type="ECO:0000313" key="11">
    <source>
        <dbReference type="EMBL" id="MCC3271825.1"/>
    </source>
</evidence>
<keyword evidence="4 8" id="KW-0808">Transferase</keyword>
<dbReference type="InterPro" id="IPR027417">
    <property type="entry name" value="P-loop_NTPase"/>
</dbReference>
<keyword evidence="7 8" id="KW-0067">ATP-binding</keyword>
<evidence type="ECO:0000256" key="9">
    <source>
        <dbReference type="RuleBase" id="RU004165"/>
    </source>
</evidence>
<keyword evidence="3 8" id="KW-0237">DNA synthesis</keyword>
<dbReference type="PANTHER" id="PTHR11441">
    <property type="entry name" value="THYMIDINE KINASE"/>
    <property type="match status" value="1"/>
</dbReference>
<comment type="catalytic activity">
    <reaction evidence="8">
        <text>thymidine + ATP = dTMP + ADP + H(+)</text>
        <dbReference type="Rhea" id="RHEA:19129"/>
        <dbReference type="ChEBI" id="CHEBI:15378"/>
        <dbReference type="ChEBI" id="CHEBI:17748"/>
        <dbReference type="ChEBI" id="CHEBI:30616"/>
        <dbReference type="ChEBI" id="CHEBI:63528"/>
        <dbReference type="ChEBI" id="CHEBI:456216"/>
        <dbReference type="EC" id="2.7.1.21"/>
    </reaction>
</comment>
<dbReference type="PANTHER" id="PTHR11441:SF0">
    <property type="entry name" value="THYMIDINE KINASE, CYTOSOLIC"/>
    <property type="match status" value="1"/>
</dbReference>
<feature type="region of interest" description="Disordered" evidence="10">
    <location>
        <begin position="247"/>
        <end position="267"/>
    </location>
</feature>
<dbReference type="GO" id="GO:0071897">
    <property type="term" value="P:DNA biosynthetic process"/>
    <property type="evidence" value="ECO:0007669"/>
    <property type="project" value="UniProtKB-KW"/>
</dbReference>
<dbReference type="Gene3D" id="3.40.50.300">
    <property type="entry name" value="P-loop containing nucleotide triphosphate hydrolases"/>
    <property type="match status" value="1"/>
</dbReference>
<evidence type="ECO:0000256" key="3">
    <source>
        <dbReference type="ARBA" id="ARBA00022634"/>
    </source>
</evidence>
<evidence type="ECO:0000256" key="2">
    <source>
        <dbReference type="ARBA" id="ARBA00012118"/>
    </source>
</evidence>
<dbReference type="EMBL" id="JAJFZT010000001">
    <property type="protein sequence ID" value="MCC3271825.1"/>
    <property type="molecule type" value="Genomic_DNA"/>
</dbReference>
<name>A0A9X1S7S5_9MICC</name>
<dbReference type="Pfam" id="PF00265">
    <property type="entry name" value="TK"/>
    <property type="match status" value="1"/>
</dbReference>
<keyword evidence="13" id="KW-1185">Reference proteome</keyword>
<evidence type="ECO:0000256" key="4">
    <source>
        <dbReference type="ARBA" id="ARBA00022679"/>
    </source>
</evidence>
<reference evidence="11" key="1">
    <citation type="submission" date="2021-10" db="EMBL/GenBank/DDBJ databases">
        <title>Novel species in genus Arthrobacter.</title>
        <authorList>
            <person name="Liu Y."/>
        </authorList>
    </citation>
    <scope>NUCLEOTIDE SEQUENCE</scope>
    <source>
        <strain evidence="11">Zg-Y462</strain>
        <strain evidence="13">zg-Y462</strain>
    </source>
</reference>
<dbReference type="SUPFAM" id="SSF57716">
    <property type="entry name" value="Glucocorticoid receptor-like (DNA-binding domain)"/>
    <property type="match status" value="1"/>
</dbReference>